<accession>A0A365XTU8</accession>
<dbReference type="GO" id="GO:0008889">
    <property type="term" value="F:glycerophosphodiester phosphodiesterase activity"/>
    <property type="evidence" value="ECO:0007669"/>
    <property type="project" value="TreeGrafter"/>
</dbReference>
<dbReference type="OrthoDB" id="384721at2"/>
<dbReference type="Pfam" id="PF20434">
    <property type="entry name" value="BD-FAE"/>
    <property type="match status" value="1"/>
</dbReference>
<keyword evidence="4" id="KW-1185">Reference proteome</keyword>
<dbReference type="Gene3D" id="3.40.50.1820">
    <property type="entry name" value="alpha/beta hydrolase"/>
    <property type="match status" value="1"/>
</dbReference>
<dbReference type="PANTHER" id="PTHR46320:SF1">
    <property type="entry name" value="GLYCEROPHOSPHODIESTER PHOSPHODIESTERASE 1"/>
    <property type="match status" value="1"/>
</dbReference>
<evidence type="ECO:0000259" key="2">
    <source>
        <dbReference type="PROSITE" id="PS51704"/>
    </source>
</evidence>
<dbReference type="InterPro" id="IPR017946">
    <property type="entry name" value="PLC-like_Pdiesterase_TIM-brl"/>
</dbReference>
<dbReference type="SUPFAM" id="SSF53474">
    <property type="entry name" value="alpha/beta-Hydrolases"/>
    <property type="match status" value="1"/>
</dbReference>
<dbReference type="GO" id="GO:0006644">
    <property type="term" value="P:phospholipid metabolic process"/>
    <property type="evidence" value="ECO:0007669"/>
    <property type="project" value="TreeGrafter"/>
</dbReference>
<dbReference type="SUPFAM" id="SSF51695">
    <property type="entry name" value="PLC-like phosphodiesterases"/>
    <property type="match status" value="1"/>
</dbReference>
<dbReference type="GO" id="GO:0005886">
    <property type="term" value="C:plasma membrane"/>
    <property type="evidence" value="ECO:0007669"/>
    <property type="project" value="TreeGrafter"/>
</dbReference>
<proteinExistence type="predicted"/>
<evidence type="ECO:0000313" key="4">
    <source>
        <dbReference type="Proteomes" id="UP000253410"/>
    </source>
</evidence>
<dbReference type="PROSITE" id="PS51704">
    <property type="entry name" value="GP_PDE"/>
    <property type="match status" value="1"/>
</dbReference>
<dbReference type="AlphaFoldDB" id="A0A365XTU8"/>
<comment type="caution">
    <text evidence="3">The sequence shown here is derived from an EMBL/GenBank/DDBJ whole genome shotgun (WGS) entry which is preliminary data.</text>
</comment>
<dbReference type="GO" id="GO:0070291">
    <property type="term" value="P:N-acylethanolamine metabolic process"/>
    <property type="evidence" value="ECO:0007669"/>
    <property type="project" value="TreeGrafter"/>
</dbReference>
<dbReference type="Pfam" id="PF03009">
    <property type="entry name" value="GDPD"/>
    <property type="match status" value="1"/>
</dbReference>
<feature type="signal peptide" evidence="1">
    <location>
        <begin position="1"/>
        <end position="24"/>
    </location>
</feature>
<dbReference type="GO" id="GO:0006580">
    <property type="term" value="P:ethanolamine metabolic process"/>
    <property type="evidence" value="ECO:0007669"/>
    <property type="project" value="TreeGrafter"/>
</dbReference>
<dbReference type="InterPro" id="IPR030395">
    <property type="entry name" value="GP_PDE_dom"/>
</dbReference>
<feature type="domain" description="GP-PDE" evidence="2">
    <location>
        <begin position="34"/>
        <end position="263"/>
    </location>
</feature>
<dbReference type="PANTHER" id="PTHR46320">
    <property type="entry name" value="GLYCEROPHOSPHODIESTER PHOSPHODIESTERASE 1"/>
    <property type="match status" value="1"/>
</dbReference>
<evidence type="ECO:0000256" key="1">
    <source>
        <dbReference type="SAM" id="SignalP"/>
    </source>
</evidence>
<dbReference type="Gene3D" id="3.20.20.190">
    <property type="entry name" value="Phosphatidylinositol (PI) phosphodiesterase"/>
    <property type="match status" value="1"/>
</dbReference>
<keyword evidence="1" id="KW-0732">Signal</keyword>
<name>A0A365XTU8_9BACT</name>
<protein>
    <recommendedName>
        <fullName evidence="2">GP-PDE domain-containing protein</fullName>
    </recommendedName>
</protein>
<dbReference type="EMBL" id="QFFJ01000002">
    <property type="protein sequence ID" value="RBL89769.1"/>
    <property type="molecule type" value="Genomic_DNA"/>
</dbReference>
<reference evidence="3 4" key="1">
    <citation type="submission" date="2018-05" db="EMBL/GenBank/DDBJ databases">
        <title>Chitinophaga sp. K3CV102501T nov., isolated from isolated from a monsoon evergreen broad-leaved forest soil.</title>
        <authorList>
            <person name="Lv Y."/>
        </authorList>
    </citation>
    <scope>NUCLEOTIDE SEQUENCE [LARGE SCALE GENOMIC DNA]</scope>
    <source>
        <strain evidence="3 4">GDMCC 1.1325</strain>
    </source>
</reference>
<sequence>MMMKHLFIFAGACLLMQNTIAQQAAPLPATKNKFVVVAHRGNHVDMPENTVAAITATIQCGADYTELDLRTTKDGQLVLMHDATVDRMTNGKGKIADLTWAEVKQLKINSKDGKDYRVPTFAEALLASKGKVNIYLDFKDADVAETWKQIQAAAMEKQIVVYLNSKQQYKSWRKTAPQMPLMTSVPEEVTTPAQLNYLLDNITIAVLDNVTDSAMLAVTRQHGVAVWLDAQTPSEGPATWNAVLSKGVQGMQSDHPEALVSYLKKNNMRDGGNGAALPAAASSSRYITLRNVPYGDAGEDNTLDAYLPENHSANTKIIVYLHGGGWTGGDKKEFPQQLIEELAGKLHYGVVSMNYRLIRDHQNIYPAQLDDVKKALAFISSKSQKLQFDGNQFALIGGSAGAYLAMQYAYAYDSLRQVKTVVDLWGPTDFTDKKARQENKDADEKVTRLLGEPDPAAKIAFDASPYYQLTKASGVPTILFHGGQDPLVDVNQAKKLHEKLTSLNIPTQFELYPTEKHGMGLTASMDVFAKVISWLKQYYPAE</sequence>
<gene>
    <name evidence="3" type="ORF">DF182_25090</name>
</gene>
<dbReference type="InterPro" id="IPR049492">
    <property type="entry name" value="BD-FAE-like_dom"/>
</dbReference>
<organism evidence="3 4">
    <name type="scientific">Chitinophaga flava</name>
    <dbReference type="NCBI Taxonomy" id="2259036"/>
    <lineage>
        <taxon>Bacteria</taxon>
        <taxon>Pseudomonadati</taxon>
        <taxon>Bacteroidota</taxon>
        <taxon>Chitinophagia</taxon>
        <taxon>Chitinophagales</taxon>
        <taxon>Chitinophagaceae</taxon>
        <taxon>Chitinophaga</taxon>
    </lineage>
</organism>
<feature type="chain" id="PRO_5017042841" description="GP-PDE domain-containing protein" evidence="1">
    <location>
        <begin position="25"/>
        <end position="542"/>
    </location>
</feature>
<dbReference type="InterPro" id="IPR029058">
    <property type="entry name" value="AB_hydrolase_fold"/>
</dbReference>
<evidence type="ECO:0000313" key="3">
    <source>
        <dbReference type="EMBL" id="RBL89769.1"/>
    </source>
</evidence>
<dbReference type="CDD" id="cd08566">
    <property type="entry name" value="GDPD_AtGDE_like"/>
    <property type="match status" value="1"/>
</dbReference>
<dbReference type="RefSeq" id="WP_113618516.1">
    <property type="nucleotide sequence ID" value="NZ_QFFJ01000002.1"/>
</dbReference>
<dbReference type="Proteomes" id="UP000253410">
    <property type="component" value="Unassembled WGS sequence"/>
</dbReference>